<dbReference type="AlphaFoldDB" id="A0A3B0MVB6"/>
<protein>
    <submittedName>
        <fullName evidence="2">Uncharacterized protein</fullName>
    </submittedName>
</protein>
<name>A0A3B0MVB6_THEAN</name>
<dbReference type="VEuPathDB" id="PiroplasmaDB:TA03580"/>
<sequence>MAYSQASDCSLGPTRFYDDLESASEGFFHKSCLVQKIKYEKEKNFEKNRCNVYNAVRQLLTCCFGTKQGSNVPNFTIMGKILDNVYKTMLRYDFNDLFEDSSTIAPSTEGSDDMIGYRRNDVLWAIEPSKRLKYIKISLPEAKWLVLSWSSKIINGENINKNLLDSIINECKLKSQSISYLTPNVIKNFPGLYLCENLYEMESNDFIVGLDNLMSTLQSYVHPDSSTFVLIIHKAVLYSLYYTSQGSVDYIVLFEIKLFERGDIHYFARFLAFQDLGDVRRYLMTSRNIQVQSKLRFYLFNFKKLKANWTLEEVGQKEQPEKSSFYNF</sequence>
<gene>
    <name evidence="2" type="ORF">TAT_000239300</name>
    <name evidence="1" type="ORF">TAV_000239400</name>
</gene>
<dbReference type="EMBL" id="UIVS01000003">
    <property type="protein sequence ID" value="SVP92598.1"/>
    <property type="molecule type" value="Genomic_DNA"/>
</dbReference>
<dbReference type="EMBL" id="UIVT01000003">
    <property type="protein sequence ID" value="SVP93402.1"/>
    <property type="molecule type" value="Genomic_DNA"/>
</dbReference>
<evidence type="ECO:0000313" key="1">
    <source>
        <dbReference type="EMBL" id="SVP92598.1"/>
    </source>
</evidence>
<organism evidence="2">
    <name type="scientific">Theileria annulata</name>
    <dbReference type="NCBI Taxonomy" id="5874"/>
    <lineage>
        <taxon>Eukaryota</taxon>
        <taxon>Sar</taxon>
        <taxon>Alveolata</taxon>
        <taxon>Apicomplexa</taxon>
        <taxon>Aconoidasida</taxon>
        <taxon>Piroplasmida</taxon>
        <taxon>Theileriidae</taxon>
        <taxon>Theileria</taxon>
    </lineage>
</organism>
<evidence type="ECO:0000313" key="2">
    <source>
        <dbReference type="EMBL" id="SVP93402.1"/>
    </source>
</evidence>
<accession>A0A3B0MVB6</accession>
<proteinExistence type="predicted"/>
<reference evidence="2" key="1">
    <citation type="submission" date="2018-07" db="EMBL/GenBank/DDBJ databases">
        <authorList>
            <person name="Quirk P.G."/>
            <person name="Krulwich T.A."/>
        </authorList>
    </citation>
    <scope>NUCLEOTIDE SEQUENCE</scope>
    <source>
        <strain evidence="2">Anand</strain>
    </source>
</reference>